<comment type="subcellular location">
    <subcellularLocation>
        <location evidence="1">Membrane</location>
        <topology evidence="1">Multi-pass membrane protein</topology>
    </subcellularLocation>
</comment>
<dbReference type="AlphaFoldDB" id="A0A9N9XIE1"/>
<dbReference type="SUPFAM" id="SSF81321">
    <property type="entry name" value="Family A G protein-coupled receptor-like"/>
    <property type="match status" value="1"/>
</dbReference>
<keyword evidence="6 10" id="KW-0472">Membrane</keyword>
<name>A0A9N9XIE1_PHYSR</name>
<dbReference type="CDD" id="cd15001">
    <property type="entry name" value="7tmA_GPRnna14-like"/>
    <property type="match status" value="1"/>
</dbReference>
<feature type="domain" description="G-protein coupled receptors family 1 profile" evidence="11">
    <location>
        <begin position="48"/>
        <end position="345"/>
    </location>
</feature>
<dbReference type="Proteomes" id="UP001153712">
    <property type="component" value="Chromosome 10"/>
</dbReference>
<keyword evidence="3 9" id="KW-0812">Transmembrane</keyword>
<dbReference type="InterPro" id="IPR000276">
    <property type="entry name" value="GPCR_Rhodpsn"/>
</dbReference>
<dbReference type="SMART" id="SM01381">
    <property type="entry name" value="7TM_GPCR_Srsx"/>
    <property type="match status" value="1"/>
</dbReference>
<evidence type="ECO:0000256" key="8">
    <source>
        <dbReference type="ARBA" id="ARBA00023224"/>
    </source>
</evidence>
<evidence type="ECO:0000256" key="4">
    <source>
        <dbReference type="ARBA" id="ARBA00022989"/>
    </source>
</evidence>
<feature type="transmembrane region" description="Helical" evidence="10">
    <location>
        <begin position="35"/>
        <end position="57"/>
    </location>
</feature>
<dbReference type="EMBL" id="OU900103">
    <property type="protein sequence ID" value="CAG9855082.1"/>
    <property type="molecule type" value="Genomic_DNA"/>
</dbReference>
<proteinExistence type="inferred from homology"/>
<dbReference type="InterPro" id="IPR000611">
    <property type="entry name" value="NPY_rcpt"/>
</dbReference>
<evidence type="ECO:0000256" key="3">
    <source>
        <dbReference type="ARBA" id="ARBA00022692"/>
    </source>
</evidence>
<dbReference type="PROSITE" id="PS50262">
    <property type="entry name" value="G_PROTEIN_RECEP_F1_2"/>
    <property type="match status" value="1"/>
</dbReference>
<gene>
    <name evidence="12" type="ORF">PHYEVI_LOCUS1542</name>
</gene>
<keyword evidence="5 9" id="KW-0297">G-protein coupled receptor</keyword>
<organism evidence="12 13">
    <name type="scientific">Phyllotreta striolata</name>
    <name type="common">Striped flea beetle</name>
    <name type="synonym">Crioceris striolata</name>
    <dbReference type="NCBI Taxonomy" id="444603"/>
    <lineage>
        <taxon>Eukaryota</taxon>
        <taxon>Metazoa</taxon>
        <taxon>Ecdysozoa</taxon>
        <taxon>Arthropoda</taxon>
        <taxon>Hexapoda</taxon>
        <taxon>Insecta</taxon>
        <taxon>Pterygota</taxon>
        <taxon>Neoptera</taxon>
        <taxon>Endopterygota</taxon>
        <taxon>Coleoptera</taxon>
        <taxon>Polyphaga</taxon>
        <taxon>Cucujiformia</taxon>
        <taxon>Chrysomeloidea</taxon>
        <taxon>Chrysomelidae</taxon>
        <taxon>Galerucinae</taxon>
        <taxon>Alticini</taxon>
        <taxon>Phyllotreta</taxon>
    </lineage>
</organism>
<dbReference type="InterPro" id="IPR017452">
    <property type="entry name" value="GPCR_Rhodpsn_7TM"/>
</dbReference>
<feature type="transmembrane region" description="Helical" evidence="10">
    <location>
        <begin position="285"/>
        <end position="305"/>
    </location>
</feature>
<keyword evidence="4 10" id="KW-1133">Transmembrane helix</keyword>
<evidence type="ECO:0000313" key="13">
    <source>
        <dbReference type="Proteomes" id="UP001153712"/>
    </source>
</evidence>
<dbReference type="OrthoDB" id="2132067at2759"/>
<evidence type="ECO:0000256" key="1">
    <source>
        <dbReference type="ARBA" id="ARBA00004141"/>
    </source>
</evidence>
<evidence type="ECO:0000256" key="5">
    <source>
        <dbReference type="ARBA" id="ARBA00023040"/>
    </source>
</evidence>
<accession>A0A9N9XIE1</accession>
<dbReference type="Gene3D" id="1.20.1070.10">
    <property type="entry name" value="Rhodopsin 7-helix transmembrane proteins"/>
    <property type="match status" value="1"/>
</dbReference>
<evidence type="ECO:0000256" key="6">
    <source>
        <dbReference type="ARBA" id="ARBA00023136"/>
    </source>
</evidence>
<protein>
    <recommendedName>
        <fullName evidence="11">G-protein coupled receptors family 1 profile domain-containing protein</fullName>
    </recommendedName>
</protein>
<evidence type="ECO:0000256" key="10">
    <source>
        <dbReference type="SAM" id="Phobius"/>
    </source>
</evidence>
<evidence type="ECO:0000256" key="7">
    <source>
        <dbReference type="ARBA" id="ARBA00023170"/>
    </source>
</evidence>
<dbReference type="PRINTS" id="PR00237">
    <property type="entry name" value="GPCRRHODOPSN"/>
</dbReference>
<keyword evidence="7 9" id="KW-0675">Receptor</keyword>
<evidence type="ECO:0000256" key="9">
    <source>
        <dbReference type="RuleBase" id="RU000688"/>
    </source>
</evidence>
<feature type="transmembrane region" description="Helical" evidence="10">
    <location>
        <begin position="109"/>
        <end position="131"/>
    </location>
</feature>
<feature type="transmembrane region" description="Helical" evidence="10">
    <location>
        <begin position="325"/>
        <end position="348"/>
    </location>
</feature>
<feature type="transmembrane region" description="Helical" evidence="10">
    <location>
        <begin position="202"/>
        <end position="228"/>
    </location>
</feature>
<dbReference type="GO" id="GO:0004983">
    <property type="term" value="F:neuropeptide Y receptor activity"/>
    <property type="evidence" value="ECO:0007669"/>
    <property type="project" value="InterPro"/>
</dbReference>
<dbReference type="PROSITE" id="PS00237">
    <property type="entry name" value="G_PROTEIN_RECEP_F1_1"/>
    <property type="match status" value="1"/>
</dbReference>
<evidence type="ECO:0000256" key="2">
    <source>
        <dbReference type="ARBA" id="ARBA00010663"/>
    </source>
</evidence>
<evidence type="ECO:0000259" key="11">
    <source>
        <dbReference type="PROSITE" id="PS50262"/>
    </source>
</evidence>
<keyword evidence="8 9" id="KW-0807">Transducer</keyword>
<reference evidence="12" key="1">
    <citation type="submission" date="2022-01" db="EMBL/GenBank/DDBJ databases">
        <authorList>
            <person name="King R."/>
        </authorList>
    </citation>
    <scope>NUCLEOTIDE SEQUENCE</scope>
</reference>
<dbReference type="Pfam" id="PF00001">
    <property type="entry name" value="7tm_1"/>
    <property type="match status" value="1"/>
</dbReference>
<dbReference type="PRINTS" id="PR01012">
    <property type="entry name" value="NRPEPTIDEYR"/>
</dbReference>
<dbReference type="PANTHER" id="PTHR45695:SF15">
    <property type="entry name" value="OPSIN RH2"/>
    <property type="match status" value="1"/>
</dbReference>
<sequence length="398" mass="45546">MSDYDYINLMGNGSNNTYEDSFNRNFNWNELLPTLIVYSVTFILGLTGNILIIFTTFKYRRMKSVTNVFLSSLACSDLILIIVCIPVKVAKLFSYTWEMGELICKTIHYMQYVSAICSVLTLTAISIERYYAIVHPMKAKYICTISQAKRIILVIWILAVILGAPTIKAQLHLPVGRKNESNYCVRAGWDVNYLSIHKFHELYMFILIFALPFCIMALSYGLICWEIWKVMERRSAMTSEQALSRNPSKYLPQNQKLIRTFSPNDSQKCKSRNGYRDDTNMVKQVICMLVTVVVLFAVCWTPMLVDNVLTAYGILPFQKFGTLKYMSSAFSLMAYFNSCINPIIYGFMSKTFRESFIQAICLKSDGRAPDRTSSYSLRYVSTRGSSVRSTVARSTSIK</sequence>
<feature type="transmembrane region" description="Helical" evidence="10">
    <location>
        <begin position="69"/>
        <end position="89"/>
    </location>
</feature>
<feature type="transmembrane region" description="Helical" evidence="10">
    <location>
        <begin position="151"/>
        <end position="171"/>
    </location>
</feature>
<dbReference type="GO" id="GO:0005886">
    <property type="term" value="C:plasma membrane"/>
    <property type="evidence" value="ECO:0007669"/>
    <property type="project" value="TreeGrafter"/>
</dbReference>
<comment type="similarity">
    <text evidence="2 9">Belongs to the G-protein coupled receptor 1 family.</text>
</comment>
<keyword evidence="13" id="KW-1185">Reference proteome</keyword>
<evidence type="ECO:0000313" key="12">
    <source>
        <dbReference type="EMBL" id="CAG9855082.1"/>
    </source>
</evidence>
<dbReference type="PANTHER" id="PTHR45695">
    <property type="entry name" value="LEUCOKININ RECEPTOR-RELATED"/>
    <property type="match status" value="1"/>
</dbReference>